<sequence>MAFAKGNTHGKGRVKGSKNRNTVEIRQFFQDFVNNHLEELNEAFSELEAREKFKFIIDMTKFVIPSLRSVSGTIDDLTEEQFNELVSRVKHEYNL</sequence>
<organism evidence="1 2">
    <name type="scientific">Kaistella carnis</name>
    <dbReference type="NCBI Taxonomy" id="1241979"/>
    <lineage>
        <taxon>Bacteria</taxon>
        <taxon>Pseudomonadati</taxon>
        <taxon>Bacteroidota</taxon>
        <taxon>Flavobacteriia</taxon>
        <taxon>Flavobacteriales</taxon>
        <taxon>Weeksellaceae</taxon>
        <taxon>Chryseobacterium group</taxon>
        <taxon>Kaistella</taxon>
    </lineage>
</organism>
<gene>
    <name evidence="1" type="ORF">EIB73_12500</name>
</gene>
<dbReference type="KEGG" id="ccas:EIB73_12500"/>
<evidence type="ECO:0000313" key="2">
    <source>
        <dbReference type="Proteomes" id="UP000270185"/>
    </source>
</evidence>
<dbReference type="OrthoDB" id="1377054at2"/>
<name>A0A3G8Y048_9FLAO</name>
<evidence type="ECO:0000313" key="1">
    <source>
        <dbReference type="EMBL" id="AZI33956.1"/>
    </source>
</evidence>
<reference evidence="2" key="1">
    <citation type="submission" date="2018-11" db="EMBL/GenBank/DDBJ databases">
        <title>Proposal to divide the Flavobacteriaceae and reorganize its genera based on Amino Acid Identity values calculated from whole genome sequences.</title>
        <authorList>
            <person name="Nicholson A.C."/>
            <person name="Gulvik C.A."/>
            <person name="Whitney A.M."/>
            <person name="Humrighouse B.W."/>
            <person name="Bell M."/>
            <person name="Holmes B."/>
            <person name="Steigerwalt A.G."/>
            <person name="Villarma A."/>
            <person name="Sheth M."/>
            <person name="Batra D."/>
            <person name="Pryor J."/>
            <person name="Bernardet J.-F."/>
            <person name="Hugo C."/>
            <person name="Kampfer P."/>
            <person name="Newman J.D."/>
            <person name="McQuiston J.R."/>
        </authorList>
    </citation>
    <scope>NUCLEOTIDE SEQUENCE [LARGE SCALE GENOMIC DNA]</scope>
    <source>
        <strain evidence="2">G0081</strain>
    </source>
</reference>
<accession>A0A3G8Y048</accession>
<dbReference type="EMBL" id="CP034159">
    <property type="protein sequence ID" value="AZI33956.1"/>
    <property type="molecule type" value="Genomic_DNA"/>
</dbReference>
<dbReference type="Proteomes" id="UP000270185">
    <property type="component" value="Chromosome"/>
</dbReference>
<dbReference type="RefSeq" id="WP_125025592.1">
    <property type="nucleotide sequence ID" value="NZ_CP034159.1"/>
</dbReference>
<protein>
    <submittedName>
        <fullName evidence="1">Uncharacterized protein</fullName>
    </submittedName>
</protein>
<proteinExistence type="predicted"/>
<dbReference type="AlphaFoldDB" id="A0A3G8Y048"/>
<keyword evidence="2" id="KW-1185">Reference proteome</keyword>